<dbReference type="Pfam" id="PF07715">
    <property type="entry name" value="Plug"/>
    <property type="match status" value="1"/>
</dbReference>
<dbReference type="Gene3D" id="2.40.170.20">
    <property type="entry name" value="TonB-dependent receptor, beta-barrel domain"/>
    <property type="match status" value="1"/>
</dbReference>
<dbReference type="AlphaFoldDB" id="A0A979GXS1"/>
<feature type="signal peptide" evidence="4">
    <location>
        <begin position="1"/>
        <end position="24"/>
    </location>
</feature>
<dbReference type="InterPro" id="IPR041700">
    <property type="entry name" value="OMP_b-brl_3"/>
</dbReference>
<evidence type="ECO:0000256" key="1">
    <source>
        <dbReference type="ARBA" id="ARBA00004442"/>
    </source>
</evidence>
<sequence>MKTLSATIVTVIFLINTALGQANAMRLTGSVTDDQGMPLPGVSLALLHASDSSLQKTGITKENGTFIFEDLKSGRYLLIATYIGFKRYLSSAINIDTIQQDVALPNIKLQKGDGGNLKELTVIGQKPFLEQKIDRTIVNVEAMVSNTGTNALEVLQKSPGIVVDENGEISLKGKSGVVVYIDNKPTYLSGSQLASYLKSLPAGTLEKIEIMTNPPARYDASGNAGVINILTKRAKIKGFNGNIAANYSQGIYWRTDESLNINFRSNKIAILLNASYNNQNTFRKLDLNRNYFDAENKLTSIFQQTTRFKNESVSYNAQTRLDYYVSDKTTIGVAWSGLDTRPVDRRSIYSQLLSSTMKLDSTVEAANAQFSKFTKSNFNLNFSHQFDSTGKLLTVDLDYIHYDINNDLSFENRLYLDGHIFKSEEKTVGELPTGIKIYSAKADYSFNLFKKIKAETGVKTSYVSTDNQASYFDIIDDQRVLDYDLSNQFIYKENINAGYINLYRDIKRFSFQLGLRLENTISEGHQLGNAMKADSSFKRDYTNLFPTFYMSYKLDSAARNQLIFSYGRRISRPYYQDLNPFISPLDKFSYFAGNPFLKPEFSHNFEFSWFFKSKILTTLMYNYATDLRSETIEQTNTTFISRPGNIGTRNYKGISVNVYQQFTKWWSANIYTEVINNHFNGMLYGQPLSTGGTYWYSNVNNQFRFGNGWSAELSGFYITKSVTAQFDKNSMWQLNTGLQKSVLKDKGTLKLSIRDIFHSIRSDGNITNIAMTTASFRNYLDTQVATIGFVYNFGKNFNQRQRKTGSAQNEQNRVKDSN</sequence>
<dbReference type="SUPFAM" id="SSF49452">
    <property type="entry name" value="Starch-binding domain-like"/>
    <property type="match status" value="1"/>
</dbReference>
<dbReference type="Pfam" id="PF14905">
    <property type="entry name" value="OMP_b-brl_3"/>
    <property type="match status" value="1"/>
</dbReference>
<dbReference type="GO" id="GO:0030246">
    <property type="term" value="F:carbohydrate binding"/>
    <property type="evidence" value="ECO:0007669"/>
    <property type="project" value="InterPro"/>
</dbReference>
<dbReference type="KEGG" id="cpi:Cpin_5200"/>
<name>A0A979GXS1_CHIPD</name>
<reference evidence="7 8" key="2">
    <citation type="journal article" date="2010" name="Stand. Genomic Sci.">
        <title>Complete genome sequence of Chitinophaga pinensis type strain (UQM 2034).</title>
        <authorList>
            <person name="Glavina Del Rio T."/>
            <person name="Abt B."/>
            <person name="Spring S."/>
            <person name="Lapidus A."/>
            <person name="Nolan M."/>
            <person name="Tice H."/>
            <person name="Copeland A."/>
            <person name="Cheng J.F."/>
            <person name="Chen F."/>
            <person name="Bruce D."/>
            <person name="Goodwin L."/>
            <person name="Pitluck S."/>
            <person name="Ivanova N."/>
            <person name="Mavromatis K."/>
            <person name="Mikhailova N."/>
            <person name="Pati A."/>
            <person name="Chen A."/>
            <person name="Palaniappan K."/>
            <person name="Land M."/>
            <person name="Hauser L."/>
            <person name="Chang Y.J."/>
            <person name="Jeffries C.D."/>
            <person name="Chain P."/>
            <person name="Saunders E."/>
            <person name="Detter J.C."/>
            <person name="Brettin T."/>
            <person name="Rohde M."/>
            <person name="Goker M."/>
            <person name="Bristow J."/>
            <person name="Eisen J.A."/>
            <person name="Markowitz V."/>
            <person name="Hugenholtz P."/>
            <person name="Kyrpides N.C."/>
            <person name="Klenk H.P."/>
            <person name="Lucas S."/>
        </authorList>
    </citation>
    <scope>NUCLEOTIDE SEQUENCE [LARGE SCALE GENOMIC DNA]</scope>
    <source>
        <strain evidence="8">ATCC 43595 / DSM 2588 / LMG 13176 / NBRC 15968 / NCIMB 11800 / UQM 2034</strain>
    </source>
</reference>
<organism evidence="7 8">
    <name type="scientific">Chitinophaga pinensis (strain ATCC 43595 / DSM 2588 / LMG 13176 / NBRC 15968 / NCIMB 11800 / UQM 2034)</name>
    <dbReference type="NCBI Taxonomy" id="485918"/>
    <lineage>
        <taxon>Bacteria</taxon>
        <taxon>Pseudomonadati</taxon>
        <taxon>Bacteroidota</taxon>
        <taxon>Chitinophagia</taxon>
        <taxon>Chitinophagales</taxon>
        <taxon>Chitinophagaceae</taxon>
        <taxon>Chitinophaga</taxon>
    </lineage>
</organism>
<proteinExistence type="predicted"/>
<gene>
    <name evidence="7" type="ordered locus">Cpin_5200</name>
</gene>
<comment type="subcellular location">
    <subcellularLocation>
        <location evidence="1">Cell outer membrane</location>
    </subcellularLocation>
</comment>
<evidence type="ECO:0000313" key="7">
    <source>
        <dbReference type="EMBL" id="ACU62631.1"/>
    </source>
</evidence>
<dbReference type="Pfam" id="PF13620">
    <property type="entry name" value="CarboxypepD_reg"/>
    <property type="match status" value="1"/>
</dbReference>
<feature type="chain" id="PRO_5037823634" evidence="4">
    <location>
        <begin position="25"/>
        <end position="818"/>
    </location>
</feature>
<dbReference type="Proteomes" id="UP000002215">
    <property type="component" value="Chromosome"/>
</dbReference>
<keyword evidence="7" id="KW-0675">Receptor</keyword>
<keyword evidence="2" id="KW-0472">Membrane</keyword>
<evidence type="ECO:0000313" key="8">
    <source>
        <dbReference type="Proteomes" id="UP000002215"/>
    </source>
</evidence>
<dbReference type="InterPro" id="IPR012910">
    <property type="entry name" value="Plug_dom"/>
</dbReference>
<evidence type="ECO:0000259" key="5">
    <source>
        <dbReference type="Pfam" id="PF07715"/>
    </source>
</evidence>
<dbReference type="EMBL" id="CP001699">
    <property type="protein sequence ID" value="ACU62631.1"/>
    <property type="molecule type" value="Genomic_DNA"/>
</dbReference>
<evidence type="ECO:0000256" key="4">
    <source>
        <dbReference type="SAM" id="SignalP"/>
    </source>
</evidence>
<dbReference type="RefSeq" id="WP_012792799.1">
    <property type="nucleotide sequence ID" value="NC_013132.1"/>
</dbReference>
<evidence type="ECO:0000256" key="2">
    <source>
        <dbReference type="ARBA" id="ARBA00023136"/>
    </source>
</evidence>
<evidence type="ECO:0000259" key="6">
    <source>
        <dbReference type="Pfam" id="PF14905"/>
    </source>
</evidence>
<evidence type="ECO:0000256" key="3">
    <source>
        <dbReference type="ARBA" id="ARBA00023237"/>
    </source>
</evidence>
<dbReference type="Gene3D" id="2.60.40.1120">
    <property type="entry name" value="Carboxypeptidase-like, regulatory domain"/>
    <property type="match status" value="1"/>
</dbReference>
<keyword evidence="3" id="KW-0998">Cell outer membrane</keyword>
<protein>
    <submittedName>
        <fullName evidence="7">TonB-dependent receptor plug</fullName>
    </submittedName>
</protein>
<reference evidence="8" key="1">
    <citation type="submission" date="2009-08" db="EMBL/GenBank/DDBJ databases">
        <title>The complete genome of Chitinophaga pinensis DSM 2588.</title>
        <authorList>
            <consortium name="US DOE Joint Genome Institute (JGI-PGF)"/>
            <person name="Lucas S."/>
            <person name="Copeland A."/>
            <person name="Lapidus A."/>
            <person name="Glavina del Rio T."/>
            <person name="Dalin E."/>
            <person name="Tice H."/>
            <person name="Bruce D."/>
            <person name="Goodwin L."/>
            <person name="Pitluck S."/>
            <person name="Kyrpides N."/>
            <person name="Mavromatis K."/>
            <person name="Ivanova N."/>
            <person name="Mikhailova N."/>
            <person name="Sims D."/>
            <person name="Meinche L."/>
            <person name="Brettin T."/>
            <person name="Detter J.C."/>
            <person name="Han C."/>
            <person name="Larimer F."/>
            <person name="Land M."/>
            <person name="Hauser L."/>
            <person name="Markowitz V."/>
            <person name="Cheng J.-F."/>
            <person name="Hugenholtz P."/>
            <person name="Woyke T."/>
            <person name="Wu D."/>
            <person name="Spring S."/>
            <person name="Klenk H.-P."/>
            <person name="Eisen J.A."/>
        </authorList>
    </citation>
    <scope>NUCLEOTIDE SEQUENCE [LARGE SCALE GENOMIC DNA]</scope>
    <source>
        <strain evidence="8">ATCC 43595 / DSM 2588 / LMG 13176 / NBRC 15968 / NCIMB 11800 / UQM 2034</strain>
    </source>
</reference>
<dbReference type="InterPro" id="IPR037066">
    <property type="entry name" value="Plug_dom_sf"/>
</dbReference>
<dbReference type="InterPro" id="IPR036942">
    <property type="entry name" value="Beta-barrel_TonB_sf"/>
</dbReference>
<dbReference type="SUPFAM" id="SSF56935">
    <property type="entry name" value="Porins"/>
    <property type="match status" value="1"/>
</dbReference>
<feature type="domain" description="Outer membrane protein beta-barrel" evidence="6">
    <location>
        <begin position="384"/>
        <end position="791"/>
    </location>
</feature>
<feature type="domain" description="TonB-dependent receptor plug" evidence="5">
    <location>
        <begin position="134"/>
        <end position="226"/>
    </location>
</feature>
<dbReference type="Gene3D" id="2.170.130.10">
    <property type="entry name" value="TonB-dependent receptor, plug domain"/>
    <property type="match status" value="1"/>
</dbReference>
<dbReference type="GO" id="GO:0009279">
    <property type="term" value="C:cell outer membrane"/>
    <property type="evidence" value="ECO:0007669"/>
    <property type="project" value="UniProtKB-SubCell"/>
</dbReference>
<keyword evidence="4" id="KW-0732">Signal</keyword>
<accession>A0A979GXS1</accession>
<dbReference type="InterPro" id="IPR013784">
    <property type="entry name" value="Carb-bd-like_fold"/>
</dbReference>